<evidence type="ECO:0000256" key="7">
    <source>
        <dbReference type="ARBA" id="ARBA00022825"/>
    </source>
</evidence>
<sequence>MGDKLQGEFFAASSHHSMLESVLGSASTAKESLLYSYGKSFNGFAANKMMKKLKISQVCVKLLKCIAEMEGVISVLPNHRLNLHTTRSWDFMGFPSKGKVGSPQEGDVIIGLLDTGIWPESDSFNDEGLGSPPSKWKGKCQGANFTCNNKIIGARYYNSEGDYDITDIKSPRDSEGHGTHTSSTAAREVAGASYFGLAKRTARGGVPGARIAMYKVCWSSGCYSADDLAAFDDAIADGIDIISVSIGFDGFSPYFEDPLAIGSFHAMKNGILTSASAGNSGPFPLSVANHAPWILTVAASTIDRKFVAQVVFGNGQAFTVSFWLKVIFTNSLNDLMKGLSINIFNLNGTSFPLIWGGDAANYSAGADPDISRGCFYGALNSYKVQGKIVFCEGAVDGAGVLLANGVGTIMADSSFTDFAFSFPLPATIISVEDGLKILYYLRSTEGPNPIAPDILKPDLTAPGVDILAAWSPVAPPSVDPDDTRNVKFNIISGTSMSCPRTSGAAAYVKAARPYWFITDITKLKKMAERLNMPCYLLFSYIVDPKKHEDLEFAYGSGHINPLQAVDPGLVYDAYEADYINFLCMQRYNTTTMRLVTGDKSSFCNASKPGRAWNLNYPSFSVAVEDGQQIMAVFTRTVTNVGPPNSTYTLSTNMPASVDVTVVPSVLSFSAIGEKKSFSVQVSGPKIAQQPIISGAIVWKYGHYVVRSPLVVYNILPGTQYGYPSFTMSQKKPDSIGSMHHKNGIVKHKY</sequence>
<dbReference type="InterPro" id="IPR010259">
    <property type="entry name" value="S8pro/Inhibitor_I9"/>
</dbReference>
<dbReference type="InterPro" id="IPR045051">
    <property type="entry name" value="SBT"/>
</dbReference>
<protein>
    <recommendedName>
        <fullName evidence="15">Cucumisin</fullName>
    </recommendedName>
</protein>
<dbReference type="PANTHER" id="PTHR10795">
    <property type="entry name" value="PROPROTEIN CONVERTASE SUBTILISIN/KEXIN"/>
    <property type="match status" value="1"/>
</dbReference>
<feature type="domain" description="Peptidase S8/S53" evidence="10">
    <location>
        <begin position="107"/>
        <end position="519"/>
    </location>
</feature>
<gene>
    <name evidence="13" type="ORF">RGQ29_007726</name>
</gene>
<dbReference type="InterPro" id="IPR036852">
    <property type="entry name" value="Peptidase_S8/S53_dom_sf"/>
</dbReference>
<dbReference type="PRINTS" id="PR00723">
    <property type="entry name" value="SUBTILISIN"/>
</dbReference>
<dbReference type="EMBL" id="JAXUIC010000012">
    <property type="protein sequence ID" value="KAK4558081.1"/>
    <property type="molecule type" value="Genomic_DNA"/>
</dbReference>
<dbReference type="CDD" id="cd02120">
    <property type="entry name" value="PA_subtilisin_like"/>
    <property type="match status" value="1"/>
</dbReference>
<evidence type="ECO:0000313" key="13">
    <source>
        <dbReference type="EMBL" id="KAK4558081.1"/>
    </source>
</evidence>
<evidence type="ECO:0000256" key="8">
    <source>
        <dbReference type="PIRSR" id="PIRSR615500-1"/>
    </source>
</evidence>
<organism evidence="13 14">
    <name type="scientific">Quercus rubra</name>
    <name type="common">Northern red oak</name>
    <name type="synonym">Quercus borealis</name>
    <dbReference type="NCBI Taxonomy" id="3512"/>
    <lineage>
        <taxon>Eukaryota</taxon>
        <taxon>Viridiplantae</taxon>
        <taxon>Streptophyta</taxon>
        <taxon>Embryophyta</taxon>
        <taxon>Tracheophyta</taxon>
        <taxon>Spermatophyta</taxon>
        <taxon>Magnoliopsida</taxon>
        <taxon>eudicotyledons</taxon>
        <taxon>Gunneridae</taxon>
        <taxon>Pentapetalae</taxon>
        <taxon>rosids</taxon>
        <taxon>fabids</taxon>
        <taxon>Fagales</taxon>
        <taxon>Fagaceae</taxon>
        <taxon>Quercus</taxon>
    </lineage>
</organism>
<dbReference type="InterPro" id="IPR037045">
    <property type="entry name" value="S8pro/Inhibitor_I9_sf"/>
</dbReference>
<evidence type="ECO:0008006" key="15">
    <source>
        <dbReference type="Google" id="ProtNLM"/>
    </source>
</evidence>
<evidence type="ECO:0000313" key="14">
    <source>
        <dbReference type="Proteomes" id="UP001324115"/>
    </source>
</evidence>
<comment type="similarity">
    <text evidence="2 9">Belongs to the peptidase S8 family.</text>
</comment>
<dbReference type="GO" id="GO:0005576">
    <property type="term" value="C:extracellular region"/>
    <property type="evidence" value="ECO:0007669"/>
    <property type="project" value="UniProtKB-SubCell"/>
</dbReference>
<dbReference type="GO" id="GO:0006508">
    <property type="term" value="P:proteolysis"/>
    <property type="evidence" value="ECO:0007669"/>
    <property type="project" value="UniProtKB-KW"/>
</dbReference>
<evidence type="ECO:0000256" key="4">
    <source>
        <dbReference type="ARBA" id="ARBA00022670"/>
    </source>
</evidence>
<dbReference type="PROSITE" id="PS00138">
    <property type="entry name" value="SUBTILASE_SER"/>
    <property type="match status" value="1"/>
</dbReference>
<dbReference type="Gene3D" id="2.60.40.2310">
    <property type="match status" value="1"/>
</dbReference>
<dbReference type="InterPro" id="IPR041469">
    <property type="entry name" value="Subtilisin-like_FN3"/>
</dbReference>
<evidence type="ECO:0000259" key="12">
    <source>
        <dbReference type="Pfam" id="PF17766"/>
    </source>
</evidence>
<dbReference type="Pfam" id="PF17766">
    <property type="entry name" value="fn3_6"/>
    <property type="match status" value="1"/>
</dbReference>
<keyword evidence="5" id="KW-0732">Signal</keyword>
<dbReference type="Proteomes" id="UP001324115">
    <property type="component" value="Unassembled WGS sequence"/>
</dbReference>
<keyword evidence="6 9" id="KW-0378">Hydrolase</keyword>
<dbReference type="Pfam" id="PF05922">
    <property type="entry name" value="Inhibitor_I9"/>
    <property type="match status" value="1"/>
</dbReference>
<comment type="caution">
    <text evidence="13">The sequence shown here is derived from an EMBL/GenBank/DDBJ whole genome shotgun (WGS) entry which is preliminary data.</text>
</comment>
<dbReference type="SUPFAM" id="SSF52743">
    <property type="entry name" value="Subtilisin-like"/>
    <property type="match status" value="1"/>
</dbReference>
<evidence type="ECO:0000256" key="3">
    <source>
        <dbReference type="ARBA" id="ARBA00022525"/>
    </source>
</evidence>
<dbReference type="AlphaFoldDB" id="A0AAN7DZ62"/>
<keyword evidence="14" id="KW-1185">Reference proteome</keyword>
<dbReference type="CDD" id="cd04852">
    <property type="entry name" value="Peptidases_S8_3"/>
    <property type="match status" value="1"/>
</dbReference>
<reference evidence="13 14" key="1">
    <citation type="journal article" date="2023" name="G3 (Bethesda)">
        <title>A haplotype-resolved chromosome-scale genome for Quercus rubra L. provides insights into the genetics of adaptive traits for red oak species.</title>
        <authorList>
            <person name="Kapoor B."/>
            <person name="Jenkins J."/>
            <person name="Schmutz J."/>
            <person name="Zhebentyayeva T."/>
            <person name="Kuelheim C."/>
            <person name="Coggeshall M."/>
            <person name="Heim C."/>
            <person name="Lasky J.R."/>
            <person name="Leites L."/>
            <person name="Islam-Faridi N."/>
            <person name="Romero-Severson J."/>
            <person name="DeLeo V.L."/>
            <person name="Lucas S.M."/>
            <person name="Lazic D."/>
            <person name="Gailing O."/>
            <person name="Carlson J."/>
            <person name="Staton M."/>
        </authorList>
    </citation>
    <scope>NUCLEOTIDE SEQUENCE [LARGE SCALE GENOMIC DNA]</scope>
    <source>
        <strain evidence="13">Pseudo-F2</strain>
    </source>
</reference>
<dbReference type="InterPro" id="IPR015500">
    <property type="entry name" value="Peptidase_S8_subtilisin-rel"/>
</dbReference>
<evidence type="ECO:0000256" key="2">
    <source>
        <dbReference type="ARBA" id="ARBA00011073"/>
    </source>
</evidence>
<accession>A0AAN7DZ62</accession>
<evidence type="ECO:0000256" key="6">
    <source>
        <dbReference type="ARBA" id="ARBA00022801"/>
    </source>
</evidence>
<keyword evidence="7 9" id="KW-0720">Serine protease</keyword>
<dbReference type="InterPro" id="IPR034197">
    <property type="entry name" value="Peptidases_S8_3"/>
</dbReference>
<evidence type="ECO:0000256" key="1">
    <source>
        <dbReference type="ARBA" id="ARBA00004613"/>
    </source>
</evidence>
<name>A0AAN7DZ62_QUERU</name>
<dbReference type="InterPro" id="IPR023828">
    <property type="entry name" value="Peptidase_S8_Ser-AS"/>
</dbReference>
<keyword evidence="3" id="KW-0964">Secreted</keyword>
<feature type="active site" description="Charge relay system" evidence="8 9">
    <location>
        <position position="114"/>
    </location>
</feature>
<dbReference type="GO" id="GO:0004252">
    <property type="term" value="F:serine-type endopeptidase activity"/>
    <property type="evidence" value="ECO:0007669"/>
    <property type="project" value="UniProtKB-UniRule"/>
</dbReference>
<feature type="domain" description="Subtilisin-like protease fibronectin type-III" evidence="12">
    <location>
        <begin position="613"/>
        <end position="711"/>
    </location>
</feature>
<feature type="active site" description="Charge relay system" evidence="8 9">
    <location>
        <position position="177"/>
    </location>
</feature>
<evidence type="ECO:0000256" key="9">
    <source>
        <dbReference type="PROSITE-ProRule" id="PRU01240"/>
    </source>
</evidence>
<feature type="active site" description="Charge relay system" evidence="8 9">
    <location>
        <position position="495"/>
    </location>
</feature>
<dbReference type="Gene3D" id="3.30.70.80">
    <property type="entry name" value="Peptidase S8 propeptide/proteinase inhibitor I9"/>
    <property type="match status" value="1"/>
</dbReference>
<comment type="subcellular location">
    <subcellularLocation>
        <location evidence="1">Secreted</location>
    </subcellularLocation>
</comment>
<evidence type="ECO:0000259" key="10">
    <source>
        <dbReference type="Pfam" id="PF00082"/>
    </source>
</evidence>
<dbReference type="PROSITE" id="PS51892">
    <property type="entry name" value="SUBTILASE"/>
    <property type="match status" value="1"/>
</dbReference>
<keyword evidence="4 9" id="KW-0645">Protease</keyword>
<proteinExistence type="inferred from homology"/>
<dbReference type="InterPro" id="IPR000209">
    <property type="entry name" value="Peptidase_S8/S53_dom"/>
</dbReference>
<evidence type="ECO:0000256" key="5">
    <source>
        <dbReference type="ARBA" id="ARBA00022729"/>
    </source>
</evidence>
<feature type="domain" description="Inhibitor I9" evidence="11">
    <location>
        <begin position="12"/>
        <end position="84"/>
    </location>
</feature>
<dbReference type="Gene3D" id="3.40.50.200">
    <property type="entry name" value="Peptidase S8/S53 domain"/>
    <property type="match status" value="2"/>
</dbReference>
<evidence type="ECO:0000259" key="11">
    <source>
        <dbReference type="Pfam" id="PF05922"/>
    </source>
</evidence>
<dbReference type="Pfam" id="PF00082">
    <property type="entry name" value="Peptidase_S8"/>
    <property type="match status" value="1"/>
</dbReference>
<dbReference type="Gene3D" id="3.50.30.30">
    <property type="match status" value="1"/>
</dbReference>